<evidence type="ECO:0000259" key="2">
    <source>
        <dbReference type="Pfam" id="PF01408"/>
    </source>
</evidence>
<dbReference type="Gene3D" id="3.30.360.10">
    <property type="entry name" value="Dihydrodipicolinate Reductase, domain 2"/>
    <property type="match status" value="1"/>
</dbReference>
<sequence>MSSTGSNLKGIAFIGAGLYAKETLASTRAVALPLKAVWSRTQKSAAELSAEAASQLGLAPDVYYDVPDASDGDEKATARSLAALLAREDIVAVNIILPICAQPAVIREALAAGKHVLSAKPIAPDVREGKALVAEYEGRYKRRGLVWRIAENFESEPGYVAAGRAVREGKIGKVNFFSMRSVGYMDKTSKWYKTPWRTVPDYQGGFLLDGGVHQTSALRIMLSPVTHLTGFASLYKSYLPPHDTTHSVLKTASGAQGILEMTFAAPSSTLTKGNGTTISGSNGWLSVESARGTDASGKEIGVIRVTTRSVEVSEDGKAGPETVETADYPVRGVEAEWESFFAVVKGEKDDGLGSPRGALADVAIVEAALTSQGELVDLVKLIS</sequence>
<dbReference type="PANTHER" id="PTHR42840:SF5">
    <property type="entry name" value="NAD(P)-BINDING ROSSMANN-FOLD SUPERFAMILY PROTEIN"/>
    <property type="match status" value="1"/>
</dbReference>
<dbReference type="PANTHER" id="PTHR42840">
    <property type="entry name" value="NAD(P)-BINDING ROSSMANN-FOLD SUPERFAMILY PROTEIN-RELATED"/>
    <property type="match status" value="1"/>
</dbReference>
<dbReference type="InterPro" id="IPR000683">
    <property type="entry name" value="Gfo/Idh/MocA-like_OxRdtase_N"/>
</dbReference>
<dbReference type="InterPro" id="IPR036291">
    <property type="entry name" value="NAD(P)-bd_dom_sf"/>
</dbReference>
<dbReference type="InterPro" id="IPR055170">
    <property type="entry name" value="GFO_IDH_MocA-like_dom"/>
</dbReference>
<dbReference type="SUPFAM" id="SSF51735">
    <property type="entry name" value="NAD(P)-binding Rossmann-fold domains"/>
    <property type="match status" value="1"/>
</dbReference>
<proteinExistence type="inferred from homology"/>
<feature type="domain" description="GFO/IDH/MocA-like oxidoreductase" evidence="3">
    <location>
        <begin position="160"/>
        <end position="285"/>
    </location>
</feature>
<dbReference type="SUPFAM" id="SSF55347">
    <property type="entry name" value="Glyceraldehyde-3-phosphate dehydrogenase-like, C-terminal domain"/>
    <property type="match status" value="1"/>
</dbReference>
<comment type="similarity">
    <text evidence="1">Belongs to the Gfo/Idh/MocA family.</text>
</comment>
<reference evidence="5" key="1">
    <citation type="journal article" date="2012" name="Science">
        <title>The Paleozoic origin of enzymatic lignin decomposition reconstructed from 31 fungal genomes.</title>
        <authorList>
            <person name="Floudas D."/>
            <person name="Binder M."/>
            <person name="Riley R."/>
            <person name="Barry K."/>
            <person name="Blanchette R.A."/>
            <person name="Henrissat B."/>
            <person name="Martinez A.T."/>
            <person name="Otillar R."/>
            <person name="Spatafora J.W."/>
            <person name="Yadav J.S."/>
            <person name="Aerts A."/>
            <person name="Benoit I."/>
            <person name="Boyd A."/>
            <person name="Carlson A."/>
            <person name="Copeland A."/>
            <person name="Coutinho P.M."/>
            <person name="de Vries R.P."/>
            <person name="Ferreira P."/>
            <person name="Findley K."/>
            <person name="Foster B."/>
            <person name="Gaskell J."/>
            <person name="Glotzer D."/>
            <person name="Gorecki P."/>
            <person name="Heitman J."/>
            <person name="Hesse C."/>
            <person name="Hori C."/>
            <person name="Igarashi K."/>
            <person name="Jurgens J.A."/>
            <person name="Kallen N."/>
            <person name="Kersten P."/>
            <person name="Kohler A."/>
            <person name="Kuees U."/>
            <person name="Kumar T.K.A."/>
            <person name="Kuo A."/>
            <person name="LaButti K."/>
            <person name="Larrondo L.F."/>
            <person name="Lindquist E."/>
            <person name="Ling A."/>
            <person name="Lombard V."/>
            <person name="Lucas S."/>
            <person name="Lundell T."/>
            <person name="Martin R."/>
            <person name="McLaughlin D.J."/>
            <person name="Morgenstern I."/>
            <person name="Morin E."/>
            <person name="Murat C."/>
            <person name="Nagy L.G."/>
            <person name="Nolan M."/>
            <person name="Ohm R.A."/>
            <person name="Patyshakuliyeva A."/>
            <person name="Rokas A."/>
            <person name="Ruiz-Duenas F.J."/>
            <person name="Sabat G."/>
            <person name="Salamov A."/>
            <person name="Samejima M."/>
            <person name="Schmutz J."/>
            <person name="Slot J.C."/>
            <person name="St John F."/>
            <person name="Stenlid J."/>
            <person name="Sun H."/>
            <person name="Sun S."/>
            <person name="Syed K."/>
            <person name="Tsang A."/>
            <person name="Wiebenga A."/>
            <person name="Young D."/>
            <person name="Pisabarro A."/>
            <person name="Eastwood D.C."/>
            <person name="Martin F."/>
            <person name="Cullen D."/>
            <person name="Grigoriev I.V."/>
            <person name="Hibbett D.S."/>
        </authorList>
    </citation>
    <scope>NUCLEOTIDE SEQUENCE [LARGE SCALE GENOMIC DNA]</scope>
    <source>
        <strain evidence="5">RWD-64-598 SS2</strain>
    </source>
</reference>
<dbReference type="KEGG" id="cput:CONPUDRAFT_144746"/>
<dbReference type="AlphaFoldDB" id="A0A5M3MLJ9"/>
<dbReference type="OMA" id="KPICFEK"/>
<accession>A0A5M3MLJ9</accession>
<dbReference type="GeneID" id="19201982"/>
<dbReference type="GO" id="GO:0005737">
    <property type="term" value="C:cytoplasm"/>
    <property type="evidence" value="ECO:0007669"/>
    <property type="project" value="TreeGrafter"/>
</dbReference>
<evidence type="ECO:0000259" key="3">
    <source>
        <dbReference type="Pfam" id="PF22725"/>
    </source>
</evidence>
<protein>
    <submittedName>
        <fullName evidence="4">NAD(P)-binding protein</fullName>
    </submittedName>
</protein>
<keyword evidence="5" id="KW-1185">Reference proteome</keyword>
<dbReference type="OrthoDB" id="64915at2759"/>
<gene>
    <name evidence="4" type="ORF">CONPUDRAFT_144746</name>
</gene>
<dbReference type="GO" id="GO:0006740">
    <property type="term" value="P:NADPH regeneration"/>
    <property type="evidence" value="ECO:0007669"/>
    <property type="project" value="TreeGrafter"/>
</dbReference>
<name>A0A5M3MLJ9_CONPW</name>
<evidence type="ECO:0000256" key="1">
    <source>
        <dbReference type="ARBA" id="ARBA00010928"/>
    </source>
</evidence>
<dbReference type="Proteomes" id="UP000053558">
    <property type="component" value="Unassembled WGS sequence"/>
</dbReference>
<dbReference type="RefSeq" id="XP_007769867.1">
    <property type="nucleotide sequence ID" value="XM_007771677.1"/>
</dbReference>
<evidence type="ECO:0000313" key="4">
    <source>
        <dbReference type="EMBL" id="EIW79451.1"/>
    </source>
</evidence>
<feature type="domain" description="Gfo/Idh/MocA-like oxidoreductase N-terminal" evidence="2">
    <location>
        <begin position="10"/>
        <end position="137"/>
    </location>
</feature>
<dbReference type="EMBL" id="JH711580">
    <property type="protein sequence ID" value="EIW79451.1"/>
    <property type="molecule type" value="Genomic_DNA"/>
</dbReference>
<dbReference type="Pfam" id="PF01408">
    <property type="entry name" value="GFO_IDH_MocA"/>
    <property type="match status" value="1"/>
</dbReference>
<dbReference type="GO" id="GO:0000166">
    <property type="term" value="F:nucleotide binding"/>
    <property type="evidence" value="ECO:0007669"/>
    <property type="project" value="InterPro"/>
</dbReference>
<dbReference type="GO" id="GO:0016491">
    <property type="term" value="F:oxidoreductase activity"/>
    <property type="evidence" value="ECO:0007669"/>
    <property type="project" value="TreeGrafter"/>
</dbReference>
<dbReference type="Gene3D" id="3.40.50.720">
    <property type="entry name" value="NAD(P)-binding Rossmann-like Domain"/>
    <property type="match status" value="1"/>
</dbReference>
<organism evidence="4 5">
    <name type="scientific">Coniophora puteana (strain RWD-64-598)</name>
    <name type="common">Brown rot fungus</name>
    <dbReference type="NCBI Taxonomy" id="741705"/>
    <lineage>
        <taxon>Eukaryota</taxon>
        <taxon>Fungi</taxon>
        <taxon>Dikarya</taxon>
        <taxon>Basidiomycota</taxon>
        <taxon>Agaricomycotina</taxon>
        <taxon>Agaricomycetes</taxon>
        <taxon>Agaricomycetidae</taxon>
        <taxon>Boletales</taxon>
        <taxon>Coniophorineae</taxon>
        <taxon>Coniophoraceae</taxon>
        <taxon>Coniophora</taxon>
    </lineage>
</organism>
<evidence type="ECO:0000313" key="5">
    <source>
        <dbReference type="Proteomes" id="UP000053558"/>
    </source>
</evidence>
<comment type="caution">
    <text evidence="4">The sequence shown here is derived from an EMBL/GenBank/DDBJ whole genome shotgun (WGS) entry which is preliminary data.</text>
</comment>
<dbReference type="Pfam" id="PF22725">
    <property type="entry name" value="GFO_IDH_MocA_C3"/>
    <property type="match status" value="1"/>
</dbReference>